<keyword evidence="3" id="KW-0804">Transcription</keyword>
<evidence type="ECO:0000313" key="7">
    <source>
        <dbReference type="Proteomes" id="UP000596427"/>
    </source>
</evidence>
<dbReference type="PANTHER" id="PTHR47506">
    <property type="entry name" value="TRANSCRIPTIONAL REGULATORY PROTEIN"/>
    <property type="match status" value="1"/>
</dbReference>
<dbReference type="SUPFAM" id="SSF48498">
    <property type="entry name" value="Tetracyclin repressor-like, C-terminal domain"/>
    <property type="match status" value="1"/>
</dbReference>
<evidence type="ECO:0000256" key="3">
    <source>
        <dbReference type="ARBA" id="ARBA00023163"/>
    </source>
</evidence>
<feature type="domain" description="HTH tetR-type" evidence="5">
    <location>
        <begin position="9"/>
        <end position="69"/>
    </location>
</feature>
<dbReference type="KEGG" id="xdi:EZH22_21260"/>
<dbReference type="InterPro" id="IPR009057">
    <property type="entry name" value="Homeodomain-like_sf"/>
</dbReference>
<keyword evidence="7" id="KW-1185">Reference proteome</keyword>
<dbReference type="EMBL" id="CP063362">
    <property type="protein sequence ID" value="QRG05569.1"/>
    <property type="molecule type" value="Genomic_DNA"/>
</dbReference>
<dbReference type="PROSITE" id="PS01081">
    <property type="entry name" value="HTH_TETR_1"/>
    <property type="match status" value="1"/>
</dbReference>
<dbReference type="PRINTS" id="PR00455">
    <property type="entry name" value="HTHTETR"/>
</dbReference>
<keyword evidence="1" id="KW-0805">Transcription regulation</keyword>
<organism evidence="6 7">
    <name type="scientific">Xanthobacter dioxanivorans</name>
    <dbReference type="NCBI Taxonomy" id="2528964"/>
    <lineage>
        <taxon>Bacteria</taxon>
        <taxon>Pseudomonadati</taxon>
        <taxon>Pseudomonadota</taxon>
        <taxon>Alphaproteobacteria</taxon>
        <taxon>Hyphomicrobiales</taxon>
        <taxon>Xanthobacteraceae</taxon>
        <taxon>Xanthobacter</taxon>
    </lineage>
</organism>
<dbReference type="InterPro" id="IPR023772">
    <property type="entry name" value="DNA-bd_HTH_TetR-type_CS"/>
</dbReference>
<dbReference type="Gene3D" id="1.10.357.10">
    <property type="entry name" value="Tetracycline Repressor, domain 2"/>
    <property type="match status" value="1"/>
</dbReference>
<sequence>MRRSRTEKDESRRQILAAAARLFRERGVDGVTVAEVMQAAKLTHGGFYRHFADKDDLVARAVASALEDGREGNAGSAGQNLAAFAASYLTEKHRDNAGSGCVFASLGPELARGSAPARHVTTEAIQRTIEAFAPTAPGRNDAERREAAIGTWAAMVGALVLSRLSDDRAFAQEVLDATHAWLTRQGLREGDGDVGVEPNPSGGG</sequence>
<evidence type="ECO:0000256" key="4">
    <source>
        <dbReference type="PROSITE-ProRule" id="PRU00335"/>
    </source>
</evidence>
<dbReference type="PROSITE" id="PS50977">
    <property type="entry name" value="HTH_TETR_2"/>
    <property type="match status" value="1"/>
</dbReference>
<dbReference type="InterPro" id="IPR036271">
    <property type="entry name" value="Tet_transcr_reg_TetR-rel_C_sf"/>
</dbReference>
<dbReference type="Gene3D" id="1.10.10.60">
    <property type="entry name" value="Homeodomain-like"/>
    <property type="match status" value="1"/>
</dbReference>
<proteinExistence type="predicted"/>
<protein>
    <submittedName>
        <fullName evidence="6">TetR/AcrR family transcriptional regulator</fullName>
    </submittedName>
</protein>
<gene>
    <name evidence="6" type="ORF">EZH22_21260</name>
</gene>
<dbReference type="AlphaFoldDB" id="A0A974PLU9"/>
<keyword evidence="2 4" id="KW-0238">DNA-binding</keyword>
<dbReference type="Proteomes" id="UP000596427">
    <property type="component" value="Chromosome"/>
</dbReference>
<reference evidence="6 7" key="1">
    <citation type="submission" date="2020-10" db="EMBL/GenBank/DDBJ databases">
        <title>Degradation of 1,4-Dioxane by Xanthobacter sp. YN2, via a Novel Group-2 Soluble Di-Iron Monooxygenase.</title>
        <authorList>
            <person name="Ma F."/>
            <person name="Wang Y."/>
            <person name="Yang J."/>
            <person name="Guo H."/>
            <person name="Su D."/>
            <person name="Yu L."/>
        </authorList>
    </citation>
    <scope>NUCLEOTIDE SEQUENCE [LARGE SCALE GENOMIC DNA]</scope>
    <source>
        <strain evidence="6 7">YN2</strain>
    </source>
</reference>
<evidence type="ECO:0000256" key="2">
    <source>
        <dbReference type="ARBA" id="ARBA00023125"/>
    </source>
</evidence>
<dbReference type="GO" id="GO:0003677">
    <property type="term" value="F:DNA binding"/>
    <property type="evidence" value="ECO:0007669"/>
    <property type="project" value="UniProtKB-UniRule"/>
</dbReference>
<evidence type="ECO:0000256" key="1">
    <source>
        <dbReference type="ARBA" id="ARBA00023015"/>
    </source>
</evidence>
<accession>A0A974PLU9</accession>
<evidence type="ECO:0000313" key="6">
    <source>
        <dbReference type="EMBL" id="QRG05569.1"/>
    </source>
</evidence>
<dbReference type="SUPFAM" id="SSF46689">
    <property type="entry name" value="Homeodomain-like"/>
    <property type="match status" value="1"/>
</dbReference>
<dbReference type="Pfam" id="PF00440">
    <property type="entry name" value="TetR_N"/>
    <property type="match status" value="1"/>
</dbReference>
<evidence type="ECO:0000259" key="5">
    <source>
        <dbReference type="PROSITE" id="PS50977"/>
    </source>
</evidence>
<dbReference type="InterPro" id="IPR001647">
    <property type="entry name" value="HTH_TetR"/>
</dbReference>
<feature type="DNA-binding region" description="H-T-H motif" evidence="4">
    <location>
        <begin position="32"/>
        <end position="51"/>
    </location>
</feature>
<dbReference type="RefSeq" id="WP_203192435.1">
    <property type="nucleotide sequence ID" value="NZ_CP063362.1"/>
</dbReference>
<dbReference type="PANTHER" id="PTHR47506:SF7">
    <property type="entry name" value="TRANSCRIPTIONAL REGULATORY PROTEIN"/>
    <property type="match status" value="1"/>
</dbReference>
<name>A0A974PLU9_9HYPH</name>